<keyword evidence="2" id="KW-1185">Reference proteome</keyword>
<dbReference type="AlphaFoldDB" id="A0AAU9U489"/>
<protein>
    <submittedName>
        <fullName evidence="1">Uncharacterized protein</fullName>
    </submittedName>
</protein>
<organism evidence="1 2">
    <name type="scientific">Euphydryas editha</name>
    <name type="common">Edith's checkerspot</name>
    <dbReference type="NCBI Taxonomy" id="104508"/>
    <lineage>
        <taxon>Eukaryota</taxon>
        <taxon>Metazoa</taxon>
        <taxon>Ecdysozoa</taxon>
        <taxon>Arthropoda</taxon>
        <taxon>Hexapoda</taxon>
        <taxon>Insecta</taxon>
        <taxon>Pterygota</taxon>
        <taxon>Neoptera</taxon>
        <taxon>Endopterygota</taxon>
        <taxon>Lepidoptera</taxon>
        <taxon>Glossata</taxon>
        <taxon>Ditrysia</taxon>
        <taxon>Papilionoidea</taxon>
        <taxon>Nymphalidae</taxon>
        <taxon>Nymphalinae</taxon>
        <taxon>Euphydryas</taxon>
    </lineage>
</organism>
<name>A0AAU9U489_EUPED</name>
<gene>
    <name evidence="1" type="ORF">EEDITHA_LOCUS9576</name>
</gene>
<reference evidence="1" key="1">
    <citation type="submission" date="2022-03" db="EMBL/GenBank/DDBJ databases">
        <authorList>
            <person name="Tunstrom K."/>
        </authorList>
    </citation>
    <scope>NUCLEOTIDE SEQUENCE</scope>
</reference>
<dbReference type="EMBL" id="CAKOGL010000013">
    <property type="protein sequence ID" value="CAH2093968.1"/>
    <property type="molecule type" value="Genomic_DNA"/>
</dbReference>
<proteinExistence type="predicted"/>
<dbReference type="Proteomes" id="UP001153954">
    <property type="component" value="Unassembled WGS sequence"/>
</dbReference>
<evidence type="ECO:0000313" key="1">
    <source>
        <dbReference type="EMBL" id="CAH2093968.1"/>
    </source>
</evidence>
<comment type="caution">
    <text evidence="1">The sequence shown here is derived from an EMBL/GenBank/DDBJ whole genome shotgun (WGS) entry which is preliminary data.</text>
</comment>
<dbReference type="Gene3D" id="3.30.70.1820">
    <property type="entry name" value="L1 transposable element, RRM domain"/>
    <property type="match status" value="1"/>
</dbReference>
<sequence>MQVFNTRLNEFQKELRGSTLTTGPISNINEQFNSFRSFVLSTLDNLQRQVEFLSKKHDELEMRSRKKVLLLHGVPEINNEDTAARVIKLFTENLKLTQFTSDSFSRCHRLGRPNKNKPRVIPIKFRDLTLRNQVWSSKINFKGTGVTVSEFLTKKRHKIFLAARQRFGVTKCCTRDGVIIVLGDDGSKHRVLAMSELNAIPGSISSDIEAPNVYPNVEVIKPSKVITRIKRRMK</sequence>
<evidence type="ECO:0000313" key="2">
    <source>
        <dbReference type="Proteomes" id="UP001153954"/>
    </source>
</evidence>
<accession>A0AAU9U489</accession>